<gene>
    <name evidence="3" type="ORF">C8D97_107122</name>
</gene>
<name>A0A316G6A0_9GAMM</name>
<feature type="compositionally biased region" description="Acidic residues" evidence="1">
    <location>
        <begin position="226"/>
        <end position="249"/>
    </location>
</feature>
<feature type="transmembrane region" description="Helical" evidence="2">
    <location>
        <begin position="6"/>
        <end position="26"/>
    </location>
</feature>
<comment type="caution">
    <text evidence="3">The sequence shown here is derived from an EMBL/GenBank/DDBJ whole genome shotgun (WGS) entry which is preliminary data.</text>
</comment>
<dbReference type="EMBL" id="QGGU01000007">
    <property type="protein sequence ID" value="PWK49957.1"/>
    <property type="molecule type" value="Genomic_DNA"/>
</dbReference>
<proteinExistence type="predicted"/>
<evidence type="ECO:0000256" key="2">
    <source>
        <dbReference type="SAM" id="Phobius"/>
    </source>
</evidence>
<reference evidence="3 4" key="1">
    <citation type="submission" date="2018-05" db="EMBL/GenBank/DDBJ databases">
        <title>Genomic Encyclopedia of Type Strains, Phase IV (KMG-IV): sequencing the most valuable type-strain genomes for metagenomic binning, comparative biology and taxonomic classification.</title>
        <authorList>
            <person name="Goeker M."/>
        </authorList>
    </citation>
    <scope>NUCLEOTIDE SEQUENCE [LARGE SCALE GENOMIC DNA]</scope>
    <source>
        <strain evidence="3 4">DSM 25350</strain>
    </source>
</reference>
<keyword evidence="2" id="KW-1133">Transmembrane helix</keyword>
<keyword evidence="4" id="KW-1185">Reference proteome</keyword>
<dbReference type="OrthoDB" id="6196209at2"/>
<keyword evidence="2" id="KW-0812">Transmembrane</keyword>
<evidence type="ECO:0000313" key="3">
    <source>
        <dbReference type="EMBL" id="PWK49957.1"/>
    </source>
</evidence>
<organism evidence="3 4">
    <name type="scientific">Pleionea mediterranea</name>
    <dbReference type="NCBI Taxonomy" id="523701"/>
    <lineage>
        <taxon>Bacteria</taxon>
        <taxon>Pseudomonadati</taxon>
        <taxon>Pseudomonadota</taxon>
        <taxon>Gammaproteobacteria</taxon>
        <taxon>Oceanospirillales</taxon>
        <taxon>Pleioneaceae</taxon>
        <taxon>Pleionea</taxon>
    </lineage>
</organism>
<protein>
    <submittedName>
        <fullName evidence="3">Uncharacterized protein</fullName>
    </submittedName>
</protein>
<evidence type="ECO:0000256" key="1">
    <source>
        <dbReference type="SAM" id="MobiDB-lite"/>
    </source>
</evidence>
<sequence>MSTTAIIILIIILLVLAVGASGYLQYKEQVKAQKRQKIAKFQYRARYGQELYDRFSDLPVSGHTRTVILQYIVENLRKVLLVDPNNLSANRNLEEYSQKLTNPELPADKQALQTPSDPQEMVVLMGRVKNLMRFIHKIGRLPGIDINSARQSLAKLKELYQNLQTHTYIAVAKKRLSEKSYAQALHYLDSAKRLLLLKNIADPKTQAMLEKLDALTQEVQAQQQAPEEDDEVETNEQEQESSDLGDSDDLFQPKKKW</sequence>
<keyword evidence="2" id="KW-0472">Membrane</keyword>
<dbReference type="AlphaFoldDB" id="A0A316G6A0"/>
<dbReference type="RefSeq" id="WP_109763740.1">
    <property type="nucleotide sequence ID" value="NZ_QGGU01000007.1"/>
</dbReference>
<feature type="region of interest" description="Disordered" evidence="1">
    <location>
        <begin position="218"/>
        <end position="257"/>
    </location>
</feature>
<evidence type="ECO:0000313" key="4">
    <source>
        <dbReference type="Proteomes" id="UP000245790"/>
    </source>
</evidence>
<accession>A0A316G6A0</accession>
<dbReference type="Proteomes" id="UP000245790">
    <property type="component" value="Unassembled WGS sequence"/>
</dbReference>